<dbReference type="GeneID" id="87956153"/>
<feature type="compositionally biased region" description="Low complexity" evidence="1">
    <location>
        <begin position="37"/>
        <end position="54"/>
    </location>
</feature>
<evidence type="ECO:0000313" key="2">
    <source>
        <dbReference type="EMBL" id="WRT67056.1"/>
    </source>
</evidence>
<evidence type="ECO:0000256" key="1">
    <source>
        <dbReference type="SAM" id="MobiDB-lite"/>
    </source>
</evidence>
<evidence type="ECO:0000313" key="3">
    <source>
        <dbReference type="Proteomes" id="UP001329825"/>
    </source>
</evidence>
<organism evidence="2 3">
    <name type="scientific">Kwoniella shivajii</name>
    <dbReference type="NCBI Taxonomy" id="564305"/>
    <lineage>
        <taxon>Eukaryota</taxon>
        <taxon>Fungi</taxon>
        <taxon>Dikarya</taxon>
        <taxon>Basidiomycota</taxon>
        <taxon>Agaricomycotina</taxon>
        <taxon>Tremellomycetes</taxon>
        <taxon>Tremellales</taxon>
        <taxon>Cryptococcaceae</taxon>
        <taxon>Kwoniella</taxon>
    </lineage>
</organism>
<gene>
    <name evidence="2" type="ORF">IL334_004022</name>
</gene>
<sequence length="116" mass="12913">MTTQQPLMRNTPSSSSHRLPTSSNIPSPSPSHHHHSNNNSQQQQQQPQSSSINPGWNTNPFSYPEIDPLSTIAPNQTNIHNETHHQHRKQSPSTSSLIDNGKSGSNNLRKDELHAK</sequence>
<name>A0ABZ1D275_9TREE</name>
<protein>
    <submittedName>
        <fullName evidence="2">Uncharacterized protein</fullName>
    </submittedName>
</protein>
<dbReference type="RefSeq" id="XP_062791796.1">
    <property type="nucleotide sequence ID" value="XM_062935745.1"/>
</dbReference>
<dbReference type="Proteomes" id="UP001329825">
    <property type="component" value="Chromosome 5"/>
</dbReference>
<proteinExistence type="predicted"/>
<dbReference type="EMBL" id="CP141885">
    <property type="protein sequence ID" value="WRT67056.1"/>
    <property type="molecule type" value="Genomic_DNA"/>
</dbReference>
<feature type="region of interest" description="Disordered" evidence="1">
    <location>
        <begin position="1"/>
        <end position="116"/>
    </location>
</feature>
<feature type="compositionally biased region" description="Polar residues" evidence="1">
    <location>
        <begin position="91"/>
        <end position="107"/>
    </location>
</feature>
<keyword evidence="3" id="KW-1185">Reference proteome</keyword>
<reference evidence="2 3" key="1">
    <citation type="submission" date="2024-01" db="EMBL/GenBank/DDBJ databases">
        <title>Comparative genomics of Cryptococcus and Kwoniella reveals pathogenesis evolution and contrasting modes of karyotype evolution via chromosome fusion or intercentromeric recombination.</title>
        <authorList>
            <person name="Coelho M.A."/>
            <person name="David-Palma M."/>
            <person name="Shea T."/>
            <person name="Bowers K."/>
            <person name="McGinley-Smith S."/>
            <person name="Mohammad A.W."/>
            <person name="Gnirke A."/>
            <person name="Yurkov A.M."/>
            <person name="Nowrousian M."/>
            <person name="Sun S."/>
            <person name="Cuomo C.A."/>
            <person name="Heitman J."/>
        </authorList>
    </citation>
    <scope>NUCLEOTIDE SEQUENCE [LARGE SCALE GENOMIC DNA]</scope>
    <source>
        <strain evidence="2">CBS 11374</strain>
    </source>
</reference>
<accession>A0ABZ1D275</accession>
<feature type="compositionally biased region" description="Low complexity" evidence="1">
    <location>
        <begin position="11"/>
        <end position="26"/>
    </location>
</feature>
<feature type="compositionally biased region" description="Polar residues" evidence="1">
    <location>
        <begin position="1"/>
        <end position="10"/>
    </location>
</feature>